<dbReference type="PANTHER" id="PTHR21310:SF15">
    <property type="entry name" value="AMINOGLYCOSIDE PHOSPHOTRANSFERASE DOMAIN-CONTAINING PROTEIN"/>
    <property type="match status" value="1"/>
</dbReference>
<organism evidence="2 3">
    <name type="scientific">Mycena alexandri</name>
    <dbReference type="NCBI Taxonomy" id="1745969"/>
    <lineage>
        <taxon>Eukaryota</taxon>
        <taxon>Fungi</taxon>
        <taxon>Dikarya</taxon>
        <taxon>Basidiomycota</taxon>
        <taxon>Agaricomycotina</taxon>
        <taxon>Agaricomycetes</taxon>
        <taxon>Agaricomycetidae</taxon>
        <taxon>Agaricales</taxon>
        <taxon>Marasmiineae</taxon>
        <taxon>Mycenaceae</taxon>
        <taxon>Mycena</taxon>
    </lineage>
</organism>
<dbReference type="Proteomes" id="UP001218188">
    <property type="component" value="Unassembled WGS sequence"/>
</dbReference>
<accession>A0AAD6S917</accession>
<evidence type="ECO:0000313" key="3">
    <source>
        <dbReference type="Proteomes" id="UP001218188"/>
    </source>
</evidence>
<dbReference type="PANTHER" id="PTHR21310">
    <property type="entry name" value="AMINOGLYCOSIDE PHOSPHOTRANSFERASE-RELATED-RELATED"/>
    <property type="match status" value="1"/>
</dbReference>
<dbReference type="InterPro" id="IPR002575">
    <property type="entry name" value="Aminoglycoside_PTrfase"/>
</dbReference>
<protein>
    <submittedName>
        <fullName evidence="2">Kinase-like domain-containing protein</fullName>
    </submittedName>
</protein>
<evidence type="ECO:0000313" key="2">
    <source>
        <dbReference type="EMBL" id="KAJ7021387.1"/>
    </source>
</evidence>
<name>A0AAD6S917_9AGAR</name>
<dbReference type="InterPro" id="IPR011009">
    <property type="entry name" value="Kinase-like_dom_sf"/>
</dbReference>
<dbReference type="Gene3D" id="3.30.200.20">
    <property type="entry name" value="Phosphorylase Kinase, domain 1"/>
    <property type="match status" value="1"/>
</dbReference>
<comment type="caution">
    <text evidence="2">The sequence shown here is derived from an EMBL/GenBank/DDBJ whole genome shotgun (WGS) entry which is preliminary data.</text>
</comment>
<dbReference type="AlphaFoldDB" id="A0AAD6S917"/>
<keyword evidence="2" id="KW-0808">Transferase</keyword>
<sequence>MAMLHPDDEKFAQQEVLSHASISALFNERLGLVPTSITSSENQGAFHKVYFVSLEQADGRPWSGRDVVLRIARKTIKKIKTENEMAMLGVLRASGIPAPEIVFFCSDPDNPVGYEYNCLERIPYPSLAEIWVNLSSAQLDRVLDQYVDIFIKLFSINVPRNHGSLALDGNSGPVLEETMWSIPDIDRYFNAEPYNLPDETFATLNPTGFYTTWPDYISAFLKTYHHIVSVHPAMDFLRDILEPLQRLIEVLDAAEAPWVQRLRDSPALRGRLFHRDFHFGNILADHHNIKGIIDWEFAGIGVSFATRSSMMRNCVGYLRSIPKAPAGAQILIDTWEAEFLTRLEQRAPAIAATWIHETNREAVLGVEGQALSDVREFLRACLEVGVRGDQRVEFAHGGWKEVVVQGLKTLA</sequence>
<dbReference type="Gene3D" id="3.90.1200.10">
    <property type="match status" value="1"/>
</dbReference>
<keyword evidence="2" id="KW-0418">Kinase</keyword>
<evidence type="ECO:0000259" key="1">
    <source>
        <dbReference type="Pfam" id="PF01636"/>
    </source>
</evidence>
<dbReference type="Pfam" id="PF01636">
    <property type="entry name" value="APH"/>
    <property type="match status" value="1"/>
</dbReference>
<gene>
    <name evidence="2" type="ORF">C8F04DRAFT_1403019</name>
</gene>
<proteinExistence type="predicted"/>
<feature type="domain" description="Aminoglycoside phosphotransferase" evidence="1">
    <location>
        <begin position="64"/>
        <end position="301"/>
    </location>
</feature>
<dbReference type="EMBL" id="JARJCM010000234">
    <property type="protein sequence ID" value="KAJ7021387.1"/>
    <property type="molecule type" value="Genomic_DNA"/>
</dbReference>
<keyword evidence="3" id="KW-1185">Reference proteome</keyword>
<reference evidence="2" key="1">
    <citation type="submission" date="2023-03" db="EMBL/GenBank/DDBJ databases">
        <title>Massive genome expansion in bonnet fungi (Mycena s.s.) driven by repeated elements and novel gene families across ecological guilds.</title>
        <authorList>
            <consortium name="Lawrence Berkeley National Laboratory"/>
            <person name="Harder C.B."/>
            <person name="Miyauchi S."/>
            <person name="Viragh M."/>
            <person name="Kuo A."/>
            <person name="Thoen E."/>
            <person name="Andreopoulos B."/>
            <person name="Lu D."/>
            <person name="Skrede I."/>
            <person name="Drula E."/>
            <person name="Henrissat B."/>
            <person name="Morin E."/>
            <person name="Kohler A."/>
            <person name="Barry K."/>
            <person name="LaButti K."/>
            <person name="Morin E."/>
            <person name="Salamov A."/>
            <person name="Lipzen A."/>
            <person name="Mereny Z."/>
            <person name="Hegedus B."/>
            <person name="Baldrian P."/>
            <person name="Stursova M."/>
            <person name="Weitz H."/>
            <person name="Taylor A."/>
            <person name="Grigoriev I.V."/>
            <person name="Nagy L.G."/>
            <person name="Martin F."/>
            <person name="Kauserud H."/>
        </authorList>
    </citation>
    <scope>NUCLEOTIDE SEQUENCE</scope>
    <source>
        <strain evidence="2">CBHHK200</strain>
    </source>
</reference>
<dbReference type="InterPro" id="IPR051678">
    <property type="entry name" value="AGP_Transferase"/>
</dbReference>
<dbReference type="GO" id="GO:0016301">
    <property type="term" value="F:kinase activity"/>
    <property type="evidence" value="ECO:0007669"/>
    <property type="project" value="UniProtKB-KW"/>
</dbReference>
<dbReference type="SUPFAM" id="SSF56112">
    <property type="entry name" value="Protein kinase-like (PK-like)"/>
    <property type="match status" value="1"/>
</dbReference>